<sequence length="223" mass="24969">MKKKRDRISILQLICLMILFTGCANVAPAASSLSPERINELRQEYPAEQGFPPNIMAREIPFQQVLDVADAVIIAEVVQPNPNFRSELPAEPNTPEGALAEKTNKQGLSPAVYEFVSYQVRVEEVIDGEPVQDTIDLFYNAEFQGFEPQLQSGMKIVTAIMSGTGDEQEGKYSFTRYGTYYIVDEEYVLSAYEGHSEELTTFASQTNGKRLAHLIRTIKELAH</sequence>
<feature type="chain" id="PRO_5043623618" description="Lipoprotein" evidence="1">
    <location>
        <begin position="27"/>
        <end position="223"/>
    </location>
</feature>
<accession>A0AAX3N5D6</accession>
<dbReference type="RefSeq" id="WP_205053689.1">
    <property type="nucleotide sequence ID" value="NZ_CP118101.1"/>
</dbReference>
<gene>
    <name evidence="2" type="ORF">PUW23_06910</name>
</gene>
<dbReference type="AlphaFoldDB" id="A0AAX3N5D6"/>
<reference evidence="2" key="1">
    <citation type="submission" date="2023-02" db="EMBL/GenBank/DDBJ databases">
        <title>Pathogen: clinical or host-associated sample.</title>
        <authorList>
            <person name="Hergert J."/>
            <person name="Casey R."/>
            <person name="Wagner J."/>
            <person name="Young E.L."/>
            <person name="Oakeson K.F."/>
        </authorList>
    </citation>
    <scope>NUCLEOTIDE SEQUENCE</scope>
    <source>
        <strain evidence="2">2022CK-00830</strain>
    </source>
</reference>
<evidence type="ECO:0008006" key="4">
    <source>
        <dbReference type="Google" id="ProtNLM"/>
    </source>
</evidence>
<dbReference type="PROSITE" id="PS51257">
    <property type="entry name" value="PROKAR_LIPOPROTEIN"/>
    <property type="match status" value="1"/>
</dbReference>
<evidence type="ECO:0000313" key="2">
    <source>
        <dbReference type="EMBL" id="WDH83940.1"/>
    </source>
</evidence>
<organism evidence="2 3">
    <name type="scientific">Paenibacillus urinalis</name>
    <dbReference type="NCBI Taxonomy" id="521520"/>
    <lineage>
        <taxon>Bacteria</taxon>
        <taxon>Bacillati</taxon>
        <taxon>Bacillota</taxon>
        <taxon>Bacilli</taxon>
        <taxon>Bacillales</taxon>
        <taxon>Paenibacillaceae</taxon>
        <taxon>Paenibacillus</taxon>
    </lineage>
</organism>
<feature type="signal peptide" evidence="1">
    <location>
        <begin position="1"/>
        <end position="26"/>
    </location>
</feature>
<protein>
    <recommendedName>
        <fullName evidence="4">Lipoprotein</fullName>
    </recommendedName>
</protein>
<evidence type="ECO:0000256" key="1">
    <source>
        <dbReference type="SAM" id="SignalP"/>
    </source>
</evidence>
<proteinExistence type="predicted"/>
<dbReference type="Proteomes" id="UP001220962">
    <property type="component" value="Chromosome"/>
</dbReference>
<dbReference type="EMBL" id="CP118101">
    <property type="protein sequence ID" value="WDH83940.1"/>
    <property type="molecule type" value="Genomic_DNA"/>
</dbReference>
<keyword evidence="1" id="KW-0732">Signal</keyword>
<evidence type="ECO:0000313" key="3">
    <source>
        <dbReference type="Proteomes" id="UP001220962"/>
    </source>
</evidence>
<name>A0AAX3N5D6_9BACL</name>